<dbReference type="PANTHER" id="PTHR39201">
    <property type="entry name" value="EXPORTED PROTEIN-RELATED"/>
    <property type="match status" value="1"/>
</dbReference>
<dbReference type="InterPro" id="IPR008254">
    <property type="entry name" value="Flavodoxin/NO_synth"/>
</dbReference>
<sequence>METLVIYFSQKGKTKEAARRIAQLSGADLAEIKTHKSYRMSYRKTVFTSLKEILLNERPELDMEIPDISAYDRILIGSPIWCGTFPNAVFSFLDKVNLNGKKAAIFTTSGATEPQKIAVKIKKKYSAKWCRTFNANHATDENITDWLK</sequence>
<evidence type="ECO:0000313" key="2">
    <source>
        <dbReference type="EMBL" id="CUO43460.1"/>
    </source>
</evidence>
<dbReference type="GO" id="GO:0016651">
    <property type="term" value="F:oxidoreductase activity, acting on NAD(P)H"/>
    <property type="evidence" value="ECO:0007669"/>
    <property type="project" value="UniProtKB-ARBA"/>
</dbReference>
<dbReference type="PANTHER" id="PTHR39201:SF1">
    <property type="entry name" value="FLAVODOXIN-LIKE DOMAIN-CONTAINING PROTEIN"/>
    <property type="match status" value="1"/>
</dbReference>
<dbReference type="Proteomes" id="UP000095409">
    <property type="component" value="Unassembled WGS sequence"/>
</dbReference>
<protein>
    <submittedName>
        <fullName evidence="2">Flavodoxin</fullName>
    </submittedName>
</protein>
<evidence type="ECO:0000259" key="1">
    <source>
        <dbReference type="PROSITE" id="PS50902"/>
    </source>
</evidence>
<reference evidence="2 3" key="1">
    <citation type="submission" date="2015-09" db="EMBL/GenBank/DDBJ databases">
        <authorList>
            <consortium name="Pathogen Informatics"/>
        </authorList>
    </citation>
    <scope>NUCLEOTIDE SEQUENCE [LARGE SCALE GENOMIC DNA]</scope>
    <source>
        <strain evidence="2 3">2789STDY5608837</strain>
    </source>
</reference>
<dbReference type="RefSeq" id="WP_055066284.1">
    <property type="nucleotide sequence ID" value="NZ_CYZD01000011.1"/>
</dbReference>
<accession>A0A174F560</accession>
<dbReference type="PROSITE" id="PS50902">
    <property type="entry name" value="FLAVODOXIN_LIKE"/>
    <property type="match status" value="1"/>
</dbReference>
<dbReference type="SUPFAM" id="SSF52218">
    <property type="entry name" value="Flavoproteins"/>
    <property type="match status" value="1"/>
</dbReference>
<dbReference type="GO" id="GO:0010181">
    <property type="term" value="F:FMN binding"/>
    <property type="evidence" value="ECO:0007669"/>
    <property type="project" value="InterPro"/>
</dbReference>
<name>A0A174F560_9FIRM</name>
<dbReference type="AlphaFoldDB" id="A0A174F560"/>
<gene>
    <name evidence="2" type="ORF">ERS852394_02178</name>
</gene>
<proteinExistence type="predicted"/>
<dbReference type="InterPro" id="IPR029039">
    <property type="entry name" value="Flavoprotein-like_sf"/>
</dbReference>
<dbReference type="EMBL" id="CYZD01000011">
    <property type="protein sequence ID" value="CUO43460.1"/>
    <property type="molecule type" value="Genomic_DNA"/>
</dbReference>
<organism evidence="2 3">
    <name type="scientific">Blautia obeum</name>
    <dbReference type="NCBI Taxonomy" id="40520"/>
    <lineage>
        <taxon>Bacteria</taxon>
        <taxon>Bacillati</taxon>
        <taxon>Bacillota</taxon>
        <taxon>Clostridia</taxon>
        <taxon>Lachnospirales</taxon>
        <taxon>Lachnospiraceae</taxon>
        <taxon>Blautia</taxon>
    </lineage>
</organism>
<dbReference type="Gene3D" id="3.40.50.360">
    <property type="match status" value="1"/>
</dbReference>
<feature type="domain" description="Flavodoxin-like" evidence="1">
    <location>
        <begin position="3"/>
        <end position="148"/>
    </location>
</feature>
<evidence type="ECO:0000313" key="3">
    <source>
        <dbReference type="Proteomes" id="UP000095409"/>
    </source>
</evidence>
<dbReference type="Pfam" id="PF12682">
    <property type="entry name" value="Flavodoxin_4"/>
    <property type="match status" value="1"/>
</dbReference>